<name>F8B2H7_9ACTN</name>
<dbReference type="InterPro" id="IPR046037">
    <property type="entry name" value="DUF5995"/>
</dbReference>
<evidence type="ECO:0000256" key="1">
    <source>
        <dbReference type="SAM" id="SignalP"/>
    </source>
</evidence>
<evidence type="ECO:0000313" key="3">
    <source>
        <dbReference type="Proteomes" id="UP000001549"/>
    </source>
</evidence>
<keyword evidence="1" id="KW-0732">Signal</keyword>
<protein>
    <recommendedName>
        <fullName evidence="4">Secreted protein</fullName>
    </recommendedName>
</protein>
<evidence type="ECO:0000313" key="2">
    <source>
        <dbReference type="EMBL" id="AEH10859.1"/>
    </source>
</evidence>
<dbReference type="AlphaFoldDB" id="F8B2H7"/>
<gene>
    <name evidence="2" type="ordered locus">FsymDg_3580</name>
</gene>
<evidence type="ECO:0008006" key="4">
    <source>
        <dbReference type="Google" id="ProtNLM"/>
    </source>
</evidence>
<keyword evidence="3" id="KW-1185">Reference proteome</keyword>
<reference evidence="2 3" key="1">
    <citation type="submission" date="2011-05" db="EMBL/GenBank/DDBJ databases">
        <title>Complete sequence of chromosome of Frankia symbiont of Datisca glomerata.</title>
        <authorList>
            <consortium name="US DOE Joint Genome Institute"/>
            <person name="Lucas S."/>
            <person name="Han J."/>
            <person name="Lapidus A."/>
            <person name="Cheng J.-F."/>
            <person name="Goodwin L."/>
            <person name="Pitluck S."/>
            <person name="Peters L."/>
            <person name="Mikhailova N."/>
            <person name="Chertkov O."/>
            <person name="Teshima H."/>
            <person name="Han C."/>
            <person name="Tapia R."/>
            <person name="Land M."/>
            <person name="Hauser L."/>
            <person name="Kyrpides N."/>
            <person name="Ivanova N."/>
            <person name="Pagani I."/>
            <person name="Berry A."/>
            <person name="Pawlowski K."/>
            <person name="Persson T."/>
            <person name="Vanden Heuvel B."/>
            <person name="Benson D."/>
            <person name="Woyke T."/>
        </authorList>
    </citation>
    <scope>NUCLEOTIDE SEQUENCE [LARGE SCALE GENOMIC DNA]</scope>
    <source>
        <strain evidence="3">4085684</strain>
    </source>
</reference>
<dbReference type="Pfam" id="PF19458">
    <property type="entry name" value="DUF5995"/>
    <property type="match status" value="1"/>
</dbReference>
<feature type="signal peptide" evidence="1">
    <location>
        <begin position="1"/>
        <end position="28"/>
    </location>
</feature>
<dbReference type="EMBL" id="CP002801">
    <property type="protein sequence ID" value="AEH10859.1"/>
    <property type="molecule type" value="Genomic_DNA"/>
</dbReference>
<sequence length="306" mass="32398" precursor="true">MRPMIRLRTAIAISLAAGLLIIAIPARATAPTSRATTAVTPAWTRQTDGTFPPPCTTGSTACTDDVVATMRNRLRLLEDHCDPRASFALVYLRTTETFRDAAATPGYFADPAWARAEAALFAEYYFRAFDGWSDGRLADVPPAWRTAFAAASTPTVSPAGDLVLGMHTHITRDLPFVLAAMGLTGPDGSSHKGDHDRVNEVLAKVAVSLLTQPGTPLGSLPDEAANRLGTNREALVPTLVAARENAWRDAERLVAARDSRERAVIAWTIETRAEAGAQGLRSLFSDAPVPASAAAASCPPRSPAGG</sequence>
<dbReference type="STRING" id="656024.FsymDg_3580"/>
<dbReference type="KEGG" id="fsy:FsymDg_3580"/>
<dbReference type="eggNOG" id="ENOG5032VXD">
    <property type="taxonomic scope" value="Bacteria"/>
</dbReference>
<accession>F8B2H7</accession>
<feature type="chain" id="PRO_5003368154" description="Secreted protein" evidence="1">
    <location>
        <begin position="29"/>
        <end position="306"/>
    </location>
</feature>
<organism evidence="2 3">
    <name type="scientific">Candidatus Protofrankia datiscae</name>
    <dbReference type="NCBI Taxonomy" id="2716812"/>
    <lineage>
        <taxon>Bacteria</taxon>
        <taxon>Bacillati</taxon>
        <taxon>Actinomycetota</taxon>
        <taxon>Actinomycetes</taxon>
        <taxon>Frankiales</taxon>
        <taxon>Frankiaceae</taxon>
        <taxon>Protofrankia</taxon>
    </lineage>
</organism>
<dbReference type="HOGENOM" id="CLU_080120_1_0_11"/>
<dbReference type="Proteomes" id="UP000001549">
    <property type="component" value="Chromosome"/>
</dbReference>
<proteinExistence type="predicted"/>